<feature type="region of interest" description="Disordered" evidence="1">
    <location>
        <begin position="97"/>
        <end position="128"/>
    </location>
</feature>
<feature type="region of interest" description="Disordered" evidence="1">
    <location>
        <begin position="1"/>
        <end position="62"/>
    </location>
</feature>
<evidence type="ECO:0000256" key="1">
    <source>
        <dbReference type="SAM" id="MobiDB-lite"/>
    </source>
</evidence>
<feature type="transmembrane region" description="Helical" evidence="2">
    <location>
        <begin position="68"/>
        <end position="89"/>
    </location>
</feature>
<dbReference type="Pfam" id="PF26056">
    <property type="entry name" value="DUF8017"/>
    <property type="match status" value="1"/>
</dbReference>
<keyword evidence="2" id="KW-0812">Transmembrane</keyword>
<accession>A0A101T9V1</accession>
<evidence type="ECO:0000256" key="2">
    <source>
        <dbReference type="SAM" id="Phobius"/>
    </source>
</evidence>
<reference evidence="4 5" key="1">
    <citation type="submission" date="2015-10" db="EMBL/GenBank/DDBJ databases">
        <title>Draft genome sequence of Streptomyces bungoensis DSM 41781, type strain for the species Streptomyces bungoensis.</title>
        <authorList>
            <person name="Ruckert C."/>
            <person name="Winkler A."/>
            <person name="Kalinowski J."/>
            <person name="Kampfer P."/>
            <person name="Glaeser S."/>
        </authorList>
    </citation>
    <scope>NUCLEOTIDE SEQUENCE [LARGE SCALE GENOMIC DNA]</scope>
    <source>
        <strain evidence="4 5">DSM 41781</strain>
    </source>
</reference>
<dbReference type="OrthoDB" id="3614545at2"/>
<evidence type="ECO:0000313" key="4">
    <source>
        <dbReference type="EMBL" id="KUN88377.1"/>
    </source>
</evidence>
<dbReference type="EMBL" id="LMWX01000011">
    <property type="protein sequence ID" value="KUN88377.1"/>
    <property type="molecule type" value="Genomic_DNA"/>
</dbReference>
<feature type="domain" description="DUF8017" evidence="3">
    <location>
        <begin position="128"/>
        <end position="322"/>
    </location>
</feature>
<evidence type="ECO:0000313" key="5">
    <source>
        <dbReference type="Proteomes" id="UP000053024"/>
    </source>
</evidence>
<protein>
    <recommendedName>
        <fullName evidence="3">DUF8017 domain-containing protein</fullName>
    </recommendedName>
</protein>
<dbReference type="Proteomes" id="UP000053024">
    <property type="component" value="Unassembled WGS sequence"/>
</dbReference>
<comment type="caution">
    <text evidence="4">The sequence shown here is derived from an EMBL/GenBank/DDBJ whole genome shotgun (WGS) entry which is preliminary data.</text>
</comment>
<name>A0A101T9V1_9ACTN</name>
<dbReference type="STRING" id="285568.AQJ66_07130"/>
<dbReference type="AlphaFoldDB" id="A0A101T9V1"/>
<keyword evidence="5" id="KW-1185">Reference proteome</keyword>
<feature type="compositionally biased region" description="Low complexity" evidence="1">
    <location>
        <begin position="98"/>
        <end position="126"/>
    </location>
</feature>
<evidence type="ECO:0000259" key="3">
    <source>
        <dbReference type="Pfam" id="PF26056"/>
    </source>
</evidence>
<dbReference type="RefSeq" id="WP_061918138.1">
    <property type="nucleotide sequence ID" value="NZ_KQ948852.1"/>
</dbReference>
<keyword evidence="2" id="KW-1133">Transmembrane helix</keyword>
<feature type="compositionally biased region" description="Pro residues" evidence="1">
    <location>
        <begin position="28"/>
        <end position="46"/>
    </location>
</feature>
<sequence length="327" mass="33789">MWPGEQPPGSGPQHNPYQQPGYQQPNPYQQPGPAPSGPQQPNPYQQPAPWDRPASVPPRRPGGGRTKLVAVLSAAAVVVAAGVTGFLLLGGKSDDHAGPGPTASASASASGSASPAADDSRSASGGQKPTIAGWKVVVNPDTGIAFDVPADWQVRSKSWIHYVTDDAASDEKILAAMKAPAVLKEKWCGADDDRDGRTDYSSLADVGTRAEKDAGTAAEAARGTSANWVYGQYAQPDRKKVSTGAVTSFTTTSGITGSVATSRSSGVERKGRCDVDGKAVTFAFKDPDGALLSWSLVGAAGVSEEVPDATVRRIMATVRLYDTSPGS</sequence>
<keyword evidence="2" id="KW-0472">Membrane</keyword>
<organism evidence="4 5">
    <name type="scientific">Streptomyces bungoensis</name>
    <dbReference type="NCBI Taxonomy" id="285568"/>
    <lineage>
        <taxon>Bacteria</taxon>
        <taxon>Bacillati</taxon>
        <taxon>Actinomycetota</taxon>
        <taxon>Actinomycetes</taxon>
        <taxon>Kitasatosporales</taxon>
        <taxon>Streptomycetaceae</taxon>
        <taxon>Streptomyces</taxon>
    </lineage>
</organism>
<gene>
    <name evidence="4" type="ORF">AQJ66_07130</name>
</gene>
<feature type="compositionally biased region" description="Pro residues" evidence="1">
    <location>
        <begin position="1"/>
        <end position="10"/>
    </location>
</feature>
<dbReference type="InterPro" id="IPR058330">
    <property type="entry name" value="DUF8017"/>
</dbReference>
<feature type="compositionally biased region" description="Low complexity" evidence="1">
    <location>
        <begin position="11"/>
        <end position="27"/>
    </location>
</feature>
<proteinExistence type="predicted"/>
<dbReference type="SUPFAM" id="SSF81995">
    <property type="entry name" value="beta-sandwich domain of Sec23/24"/>
    <property type="match status" value="1"/>
</dbReference>